<evidence type="ECO:0000256" key="3">
    <source>
        <dbReference type="SAM" id="SignalP"/>
    </source>
</evidence>
<dbReference type="InterPro" id="IPR011042">
    <property type="entry name" value="6-blade_b-propeller_TolB-like"/>
</dbReference>
<protein>
    <submittedName>
        <fullName evidence="5">S9 family peptidase</fullName>
    </submittedName>
</protein>
<sequence>MVCIISFMDMKKIVFLLIGLTCFTVTNAQNSSKIELTDLLKIKTILQPQFSPDGKQYLYLQQSIIEDSERKGEYIYLTNLYLGDLSNKETRALTSGKLSVSSASWSPDGKYISFVRQVGDKPQVFILPVQGGEAYPISHLPYGASSPEWSKDGSSLHFTSSISPREFLSDTLYNRTGQIPSWNYEKPGLQWSDIKLKAKANPDGNLEEIRAYLFQNEREKKAKVINQLNFQEENFTTSDLKMNAYFKIKILENAKPELLINPFRRIEEMKEHVSGQSYLVTIPSDTVKHPNRVLENIISFFDVKNNTFKTLVEKPGYRYSNLSVSPDGKFLAFFESKVGAVANPVAKILALNPGASYQKVIPLDRVITQWSWAKDASKLYFTAQDQGGVPLYEFDINLNKLRKLSSHEEGVLGFDQLNQQFICAMTKISNPSELYYFTTTEPNPRALTQGNAIWLQSKVLSLATKHSFKNKKGMNVDYWVMKPADFDPAKKYPLLLEIHGGPTAMWGTGEASMWHEFQYFAAKGYGVVYSNPRGSGGYGTEFMAANVKDWGQGPMSDVIQSLDLAIGEGWADTTKLAVTGGSYAGYLVTYMLGHTNRFKVACSQRGVYELSTFFGEGNAWRLVPNYFGGYPWEKPARMILDKESPLTYVQNIKTPLIIFHGEQDLRTGVIQSEMLFKSLKVMGKDVEYVRHPGANHEITRSGNNRQRLDQMLRTYEFFQRYIK</sequence>
<evidence type="ECO:0000256" key="2">
    <source>
        <dbReference type="ARBA" id="ARBA00022825"/>
    </source>
</evidence>
<gene>
    <name evidence="5" type="ORF">ESB04_00420</name>
</gene>
<evidence type="ECO:0000313" key="5">
    <source>
        <dbReference type="EMBL" id="RXK52153.1"/>
    </source>
</evidence>
<dbReference type="Gene3D" id="3.40.50.1820">
    <property type="entry name" value="alpha/beta hydrolase"/>
    <property type="match status" value="1"/>
</dbReference>
<keyword evidence="2" id="KW-0720">Serine protease</keyword>
<dbReference type="Proteomes" id="UP000289455">
    <property type="component" value="Unassembled WGS sequence"/>
</dbReference>
<evidence type="ECO:0000313" key="6">
    <source>
        <dbReference type="Proteomes" id="UP000289455"/>
    </source>
</evidence>
<keyword evidence="1" id="KW-0378">Hydrolase</keyword>
<dbReference type="EMBL" id="SDHY01000001">
    <property type="protein sequence ID" value="RXK52153.1"/>
    <property type="molecule type" value="Genomic_DNA"/>
</dbReference>
<dbReference type="InterPro" id="IPR001375">
    <property type="entry name" value="Peptidase_S9_cat"/>
</dbReference>
<dbReference type="InterPro" id="IPR029058">
    <property type="entry name" value="AB_hydrolase_fold"/>
</dbReference>
<dbReference type="GO" id="GO:0004252">
    <property type="term" value="F:serine-type endopeptidase activity"/>
    <property type="evidence" value="ECO:0007669"/>
    <property type="project" value="TreeGrafter"/>
</dbReference>
<name>A0A4Q1C1W2_9BACT</name>
<keyword evidence="6" id="KW-1185">Reference proteome</keyword>
<evidence type="ECO:0000259" key="4">
    <source>
        <dbReference type="Pfam" id="PF00326"/>
    </source>
</evidence>
<dbReference type="PANTHER" id="PTHR42776:SF27">
    <property type="entry name" value="DIPEPTIDYL PEPTIDASE FAMILY MEMBER 6"/>
    <property type="match status" value="1"/>
</dbReference>
<dbReference type="OrthoDB" id="9812921at2"/>
<dbReference type="PANTHER" id="PTHR42776">
    <property type="entry name" value="SERINE PEPTIDASE S9 FAMILY MEMBER"/>
    <property type="match status" value="1"/>
</dbReference>
<feature type="domain" description="Peptidase S9 prolyl oligopeptidase catalytic" evidence="4">
    <location>
        <begin position="515"/>
        <end position="723"/>
    </location>
</feature>
<feature type="signal peptide" evidence="3">
    <location>
        <begin position="1"/>
        <end position="28"/>
    </location>
</feature>
<dbReference type="SUPFAM" id="SSF53474">
    <property type="entry name" value="alpha/beta-Hydrolases"/>
    <property type="match status" value="1"/>
</dbReference>
<dbReference type="AlphaFoldDB" id="A0A4Q1C1W2"/>
<comment type="caution">
    <text evidence="5">The sequence shown here is derived from an EMBL/GenBank/DDBJ whole genome shotgun (WGS) entry which is preliminary data.</text>
</comment>
<feature type="chain" id="PRO_5020429868" evidence="3">
    <location>
        <begin position="29"/>
        <end position="723"/>
    </location>
</feature>
<dbReference type="SUPFAM" id="SSF82171">
    <property type="entry name" value="DPP6 N-terminal domain-like"/>
    <property type="match status" value="1"/>
</dbReference>
<evidence type="ECO:0000256" key="1">
    <source>
        <dbReference type="ARBA" id="ARBA00022801"/>
    </source>
</evidence>
<keyword evidence="3" id="KW-0732">Signal</keyword>
<dbReference type="Pfam" id="PF00326">
    <property type="entry name" value="Peptidase_S9"/>
    <property type="match status" value="1"/>
</dbReference>
<reference evidence="5 6" key="1">
    <citation type="submission" date="2019-01" db="EMBL/GenBank/DDBJ databases">
        <title>Cytophagaceae bacterium strain CAR-16.</title>
        <authorList>
            <person name="Chen W.-M."/>
        </authorList>
    </citation>
    <scope>NUCLEOTIDE SEQUENCE [LARGE SCALE GENOMIC DNA]</scope>
    <source>
        <strain evidence="5 6">CAR-16</strain>
    </source>
</reference>
<proteinExistence type="predicted"/>
<dbReference type="GO" id="GO:0006508">
    <property type="term" value="P:proteolysis"/>
    <property type="evidence" value="ECO:0007669"/>
    <property type="project" value="InterPro"/>
</dbReference>
<dbReference type="InterPro" id="IPR011659">
    <property type="entry name" value="WD40"/>
</dbReference>
<keyword evidence="2" id="KW-0645">Protease</keyword>
<organism evidence="5 6">
    <name type="scientific">Aquirufa rosea</name>
    <dbReference type="NCBI Taxonomy" id="2509241"/>
    <lineage>
        <taxon>Bacteria</taxon>
        <taxon>Pseudomonadati</taxon>
        <taxon>Bacteroidota</taxon>
        <taxon>Cytophagia</taxon>
        <taxon>Cytophagales</taxon>
        <taxon>Flectobacillaceae</taxon>
        <taxon>Aquirufa</taxon>
    </lineage>
</organism>
<accession>A0A4Q1C1W2</accession>
<dbReference type="Pfam" id="PF07676">
    <property type="entry name" value="PD40"/>
    <property type="match status" value="1"/>
</dbReference>
<dbReference type="Gene3D" id="2.120.10.30">
    <property type="entry name" value="TolB, C-terminal domain"/>
    <property type="match status" value="1"/>
</dbReference>